<dbReference type="GO" id="GO:0016209">
    <property type="term" value="F:antioxidant activity"/>
    <property type="evidence" value="ECO:0007669"/>
    <property type="project" value="InterPro"/>
</dbReference>
<protein>
    <recommendedName>
        <fullName evidence="4">Thioredoxin domain-containing protein</fullName>
    </recommendedName>
</protein>
<feature type="compositionally biased region" description="Low complexity" evidence="3">
    <location>
        <begin position="736"/>
        <end position="747"/>
    </location>
</feature>
<dbReference type="CDD" id="cd02966">
    <property type="entry name" value="TlpA_like_family"/>
    <property type="match status" value="1"/>
</dbReference>
<feature type="compositionally biased region" description="Basic and acidic residues" evidence="3">
    <location>
        <begin position="723"/>
        <end position="732"/>
    </location>
</feature>
<dbReference type="GO" id="GO:0008092">
    <property type="term" value="F:cytoskeletal protein binding"/>
    <property type="evidence" value="ECO:0007669"/>
    <property type="project" value="InterPro"/>
</dbReference>
<dbReference type="Pfam" id="PF00578">
    <property type="entry name" value="AhpC-TSA"/>
    <property type="match status" value="1"/>
</dbReference>
<name>A0A2G1VYZ7_9BACT</name>
<evidence type="ECO:0000256" key="2">
    <source>
        <dbReference type="ARBA" id="ARBA00022801"/>
    </source>
</evidence>
<dbReference type="EMBL" id="NIZW01000034">
    <property type="protein sequence ID" value="PHQ32018.1"/>
    <property type="molecule type" value="Genomic_DNA"/>
</dbReference>
<dbReference type="SUPFAM" id="SSF50494">
    <property type="entry name" value="Trypsin-like serine proteases"/>
    <property type="match status" value="1"/>
</dbReference>
<keyword evidence="1" id="KW-0645">Protease</keyword>
<dbReference type="InterPro" id="IPR000866">
    <property type="entry name" value="AhpC/TSA"/>
</dbReference>
<dbReference type="RefSeq" id="WP_099263890.1">
    <property type="nucleotide sequence ID" value="NZ_NIZW01000034.1"/>
</dbReference>
<feature type="domain" description="Thioredoxin" evidence="4">
    <location>
        <begin position="517"/>
        <end position="658"/>
    </location>
</feature>
<dbReference type="GO" id="GO:0004252">
    <property type="term" value="F:serine-type endopeptidase activity"/>
    <property type="evidence" value="ECO:0007669"/>
    <property type="project" value="InterPro"/>
</dbReference>
<dbReference type="GO" id="GO:0006508">
    <property type="term" value="P:proteolysis"/>
    <property type="evidence" value="ECO:0007669"/>
    <property type="project" value="UniProtKB-KW"/>
</dbReference>
<evidence type="ECO:0000256" key="3">
    <source>
        <dbReference type="SAM" id="MobiDB-lite"/>
    </source>
</evidence>
<gene>
    <name evidence="5" type="ORF">CEE69_28040</name>
</gene>
<reference evidence="5 6" key="1">
    <citation type="submission" date="2017-06" db="EMBL/GenBank/DDBJ databases">
        <title>Description of Rhodopirellula bahusiensis sp. nov.</title>
        <authorList>
            <person name="Kizina J."/>
            <person name="Harder J."/>
        </authorList>
    </citation>
    <scope>NUCLEOTIDE SEQUENCE [LARGE SCALE GENOMIC DNA]</scope>
    <source>
        <strain evidence="5 6">SWK21</strain>
    </source>
</reference>
<evidence type="ECO:0000313" key="6">
    <source>
        <dbReference type="Proteomes" id="UP000225740"/>
    </source>
</evidence>
<dbReference type="PROSITE" id="PS51352">
    <property type="entry name" value="THIOREDOXIN_2"/>
    <property type="match status" value="1"/>
</dbReference>
<dbReference type="PRINTS" id="PR00834">
    <property type="entry name" value="PROTEASES2C"/>
</dbReference>
<dbReference type="Gene3D" id="2.40.10.120">
    <property type="match status" value="1"/>
</dbReference>
<dbReference type="GO" id="GO:0042802">
    <property type="term" value="F:identical protein binding"/>
    <property type="evidence" value="ECO:0007669"/>
    <property type="project" value="InterPro"/>
</dbReference>
<feature type="compositionally biased region" description="Low complexity" evidence="3">
    <location>
        <begin position="698"/>
        <end position="722"/>
    </location>
</feature>
<dbReference type="GO" id="GO:0016491">
    <property type="term" value="F:oxidoreductase activity"/>
    <property type="evidence" value="ECO:0007669"/>
    <property type="project" value="InterPro"/>
</dbReference>
<evidence type="ECO:0000313" key="5">
    <source>
        <dbReference type="EMBL" id="PHQ32018.1"/>
    </source>
</evidence>
<sequence length="952" mass="104027">MQGGWKFGWWAVLIGSWLTGAVCIADEPRLWSDRSGKFSTQAEFIQLENGVVRLRKNDGSVIDVPLSKLSPADQRFVARSRNASRSRGDSGTVRFGDRNQSKASVRDGNAAAGDLDAIADSVVMISTNDIMGASGFGSGFVIGPNWIATNHHVVEQAMRAEVRFRDGTTTQVQGCVAIDEGRDLAILKVDSIPAGIRPLQSRRDASLPLGMSVVAIGHPQGFSHTISRGNVNALRRTVELPMTVQQDLKANANTNWIQTDAVISNGSSGGPILDSNGAVIGIATWIIPGEQLGFAVHVSHLVELMGQSRSAKKLIPFPLHAPTDHPMVPLEDELAKIMNQISRRIEEVMVRDLESVDFEDLHLAKEFVPRFRELAASQPKTRVAFQALFAALQLAATGPDSVQPQTEPIIQQLRRDHFREEGMKYVAFSLVPVDHDAARDFMKELVQRGSHADTKACSALALAIHLKNHSTEPMKDEDRELVMRLLKYVVNSETQAELKGESILEIAESIHHAVEHLTIGVMPPALAAKTTDGQSVSLDAKPGVAKLVVFSASWCGPSERLYPHLRYYRHLYNEDQLQIIGVYGDDKQTVEQLQQIGKVNWPSISQPASDAIFDLWQVRSLPTVYLLDQDGVIQFISVGYPGRRLDQEVSKLLAPTGNEKVAGTQAVPPVIIVTPVPQRVELAPRPESAPTDAPSSDVASTPTVAPTPETAPAPKVAVTPKTHLSEKLDAPDRNPSPTASASSSMGSADRIAKAYDKSLVHDSRPLDLSGVVNCGLDSGNTGMPLDHLRGVPKGDVTMAGIPFQILDEFVQLKGRYRRQQYPKSVSVPVDQAFDYLFMLNGCKQWQMDGQSFVATVTFVYDDGTKAHQLLTYGEHLSDNWVFGEPQDLPHAEVAWTGTNEAIQKKPGWTLTLYAMRVKNPRPEQTVREVIYESNLAGAIAPFAVAMTVANYD</sequence>
<keyword evidence="2" id="KW-0378">Hydrolase</keyword>
<dbReference type="InterPro" id="IPR007131">
    <property type="entry name" value="SHD1"/>
</dbReference>
<dbReference type="InterPro" id="IPR009003">
    <property type="entry name" value="Peptidase_S1_PA"/>
</dbReference>
<dbReference type="Gene3D" id="3.40.30.10">
    <property type="entry name" value="Glutaredoxin"/>
    <property type="match status" value="1"/>
</dbReference>
<dbReference type="Gene3D" id="2.30.30.700">
    <property type="entry name" value="SLA1 homology domain 1"/>
    <property type="match status" value="1"/>
</dbReference>
<dbReference type="Pfam" id="PF13365">
    <property type="entry name" value="Trypsin_2"/>
    <property type="match status" value="1"/>
</dbReference>
<dbReference type="PANTHER" id="PTHR43343">
    <property type="entry name" value="PEPTIDASE S12"/>
    <property type="match status" value="1"/>
</dbReference>
<accession>A0A2G1VYZ7</accession>
<dbReference type="InterPro" id="IPR001940">
    <property type="entry name" value="Peptidase_S1C"/>
</dbReference>
<dbReference type="GO" id="GO:0043130">
    <property type="term" value="F:ubiquitin binding"/>
    <property type="evidence" value="ECO:0007669"/>
    <property type="project" value="InterPro"/>
</dbReference>
<comment type="caution">
    <text evidence="5">The sequence shown here is derived from an EMBL/GenBank/DDBJ whole genome shotgun (WGS) entry which is preliminary data.</text>
</comment>
<evidence type="ECO:0000259" key="4">
    <source>
        <dbReference type="PROSITE" id="PS51352"/>
    </source>
</evidence>
<feature type="region of interest" description="Disordered" evidence="3">
    <location>
        <begin position="683"/>
        <end position="747"/>
    </location>
</feature>
<dbReference type="GeneID" id="90611722"/>
<dbReference type="InterPro" id="IPR036249">
    <property type="entry name" value="Thioredoxin-like_sf"/>
</dbReference>
<dbReference type="Pfam" id="PF03983">
    <property type="entry name" value="SHD1"/>
    <property type="match status" value="1"/>
</dbReference>
<dbReference type="AlphaFoldDB" id="A0A2G1VYZ7"/>
<evidence type="ECO:0000256" key="1">
    <source>
        <dbReference type="ARBA" id="ARBA00022670"/>
    </source>
</evidence>
<dbReference type="Proteomes" id="UP000225740">
    <property type="component" value="Unassembled WGS sequence"/>
</dbReference>
<dbReference type="OrthoDB" id="272786at2"/>
<proteinExistence type="predicted"/>
<dbReference type="InterPro" id="IPR013766">
    <property type="entry name" value="Thioredoxin_domain"/>
</dbReference>
<organism evidence="5 6">
    <name type="scientific">Rhodopirellula bahusiensis</name>
    <dbReference type="NCBI Taxonomy" id="2014065"/>
    <lineage>
        <taxon>Bacteria</taxon>
        <taxon>Pseudomonadati</taxon>
        <taxon>Planctomycetota</taxon>
        <taxon>Planctomycetia</taxon>
        <taxon>Pirellulales</taxon>
        <taxon>Pirellulaceae</taxon>
        <taxon>Rhodopirellula</taxon>
    </lineage>
</organism>
<dbReference type="InterPro" id="IPR051201">
    <property type="entry name" value="Chloro_Bact_Ser_Proteases"/>
</dbReference>
<dbReference type="GO" id="GO:0030674">
    <property type="term" value="F:protein-macromolecule adaptor activity"/>
    <property type="evidence" value="ECO:0007669"/>
    <property type="project" value="InterPro"/>
</dbReference>
<feature type="region of interest" description="Disordered" evidence="3">
    <location>
        <begin position="77"/>
        <end position="107"/>
    </location>
</feature>
<keyword evidence="6" id="KW-1185">Reference proteome</keyword>
<dbReference type="PANTHER" id="PTHR43343:SF3">
    <property type="entry name" value="PROTEASE DO-LIKE 8, CHLOROPLASTIC"/>
    <property type="match status" value="1"/>
</dbReference>
<dbReference type="SUPFAM" id="SSF52833">
    <property type="entry name" value="Thioredoxin-like"/>
    <property type="match status" value="1"/>
</dbReference>